<dbReference type="Gene3D" id="3.40.50.150">
    <property type="entry name" value="Vaccinia Virus protein VP39"/>
    <property type="match status" value="1"/>
</dbReference>
<evidence type="ECO:0000259" key="2">
    <source>
        <dbReference type="Pfam" id="PF13649"/>
    </source>
</evidence>
<dbReference type="InterPro" id="IPR029063">
    <property type="entry name" value="SAM-dependent_MTases_sf"/>
</dbReference>
<gene>
    <name evidence="3" type="ORF">ABDK96_09125</name>
</gene>
<dbReference type="RefSeq" id="WP_309811282.1">
    <property type="nucleotide sequence ID" value="NZ_JBDXMX010000003.1"/>
</dbReference>
<keyword evidence="3" id="KW-0808">Transferase</keyword>
<proteinExistence type="predicted"/>
<feature type="domain" description="Methyltransferase" evidence="2">
    <location>
        <begin position="63"/>
        <end position="155"/>
    </location>
</feature>
<keyword evidence="3" id="KW-0489">Methyltransferase</keyword>
<sequence length="284" mass="30634">MTDASMTATHSGGEVQGRDGVEDIGYGREFAPFYDRIFQHDEAAEITADGLARIHPDVAQGTLELGVGTGRIALPLARRIGPVDAVDSSVEMLAALEGNRDGEPVHALHGNFVHELPDRSYGMIFAVCQTMSMVGSRADQRRAMHQVAQALAPGGIFVVETGNPLQVHSLMGAQNPAVTTVPLEAQGGWLTTYSQVTESEPGVETWRCRQIWIERDGSFHTGVEQSLLTPVEVMDQLAAEAGLVPELLFGTWSGAPYGDEAPLYIRSYRRPPEAEPVTREGAAQ</sequence>
<comment type="caution">
    <text evidence="3">The sequence shown here is derived from an EMBL/GenBank/DDBJ whole genome shotgun (WGS) entry which is preliminary data.</text>
</comment>
<dbReference type="GO" id="GO:0008168">
    <property type="term" value="F:methyltransferase activity"/>
    <property type="evidence" value="ECO:0007669"/>
    <property type="project" value="UniProtKB-KW"/>
</dbReference>
<dbReference type="Proteomes" id="UP001484097">
    <property type="component" value="Unassembled WGS sequence"/>
</dbReference>
<dbReference type="InterPro" id="IPR041698">
    <property type="entry name" value="Methyltransf_25"/>
</dbReference>
<feature type="region of interest" description="Disordered" evidence="1">
    <location>
        <begin position="1"/>
        <end position="21"/>
    </location>
</feature>
<dbReference type="SUPFAM" id="SSF53335">
    <property type="entry name" value="S-adenosyl-L-methionine-dependent methyltransferases"/>
    <property type="match status" value="1"/>
</dbReference>
<dbReference type="GO" id="GO:0032259">
    <property type="term" value="P:methylation"/>
    <property type="evidence" value="ECO:0007669"/>
    <property type="project" value="UniProtKB-KW"/>
</dbReference>
<evidence type="ECO:0000313" key="4">
    <source>
        <dbReference type="Proteomes" id="UP001484097"/>
    </source>
</evidence>
<keyword evidence="4" id="KW-1185">Reference proteome</keyword>
<dbReference type="EC" id="2.1.-.-" evidence="3"/>
<dbReference type="Pfam" id="PF13649">
    <property type="entry name" value="Methyltransf_25"/>
    <property type="match status" value="1"/>
</dbReference>
<dbReference type="CDD" id="cd02440">
    <property type="entry name" value="AdoMet_MTases"/>
    <property type="match status" value="1"/>
</dbReference>
<protein>
    <submittedName>
        <fullName evidence="3">Class I SAM-dependent methyltransferase</fullName>
        <ecNumber evidence="3">2.1.-.-</ecNumber>
    </submittedName>
</protein>
<organism evidence="3 4">
    <name type="scientific">Citricoccus nitrophenolicus</name>
    <dbReference type="NCBI Taxonomy" id="863575"/>
    <lineage>
        <taxon>Bacteria</taxon>
        <taxon>Bacillati</taxon>
        <taxon>Actinomycetota</taxon>
        <taxon>Actinomycetes</taxon>
        <taxon>Micrococcales</taxon>
        <taxon>Micrococcaceae</taxon>
        <taxon>Citricoccus</taxon>
    </lineage>
</organism>
<reference evidence="3 4" key="1">
    <citation type="submission" date="2024-05" db="EMBL/GenBank/DDBJ databases">
        <authorList>
            <person name="Yi C."/>
        </authorList>
    </citation>
    <scope>NUCLEOTIDE SEQUENCE [LARGE SCALE GENOMIC DNA]</scope>
    <source>
        <strain evidence="3 4">XS13</strain>
    </source>
</reference>
<name>A0ABV0II38_9MICC</name>
<feature type="compositionally biased region" description="Polar residues" evidence="1">
    <location>
        <begin position="1"/>
        <end position="10"/>
    </location>
</feature>
<evidence type="ECO:0000313" key="3">
    <source>
        <dbReference type="EMBL" id="MEO9247841.1"/>
    </source>
</evidence>
<evidence type="ECO:0000256" key="1">
    <source>
        <dbReference type="SAM" id="MobiDB-lite"/>
    </source>
</evidence>
<accession>A0ABV0II38</accession>
<dbReference type="EMBL" id="JBDXMX010000003">
    <property type="protein sequence ID" value="MEO9247841.1"/>
    <property type="molecule type" value="Genomic_DNA"/>
</dbReference>